<proteinExistence type="predicted"/>
<reference evidence="1" key="1">
    <citation type="submission" date="2023-04" db="EMBL/GenBank/DDBJ databases">
        <title>A chromosome-level genome assembly of the parasitoid wasp Eretmocerus hayati.</title>
        <authorList>
            <person name="Zhong Y."/>
            <person name="Liu S."/>
            <person name="Liu Y."/>
        </authorList>
    </citation>
    <scope>NUCLEOTIDE SEQUENCE</scope>
    <source>
        <strain evidence="1">ZJU_SS_LIU_2023</strain>
    </source>
</reference>
<dbReference type="Proteomes" id="UP001239111">
    <property type="component" value="Chromosome 1"/>
</dbReference>
<protein>
    <submittedName>
        <fullName evidence="1">Uncharacterized protein</fullName>
    </submittedName>
</protein>
<gene>
    <name evidence="1" type="ORF">QAD02_019106</name>
</gene>
<keyword evidence="2" id="KW-1185">Reference proteome</keyword>
<accession>A0ACC2PL53</accession>
<comment type="caution">
    <text evidence="1">The sequence shown here is derived from an EMBL/GenBank/DDBJ whole genome shotgun (WGS) entry which is preliminary data.</text>
</comment>
<organism evidence="1 2">
    <name type="scientific">Eretmocerus hayati</name>
    <dbReference type="NCBI Taxonomy" id="131215"/>
    <lineage>
        <taxon>Eukaryota</taxon>
        <taxon>Metazoa</taxon>
        <taxon>Ecdysozoa</taxon>
        <taxon>Arthropoda</taxon>
        <taxon>Hexapoda</taxon>
        <taxon>Insecta</taxon>
        <taxon>Pterygota</taxon>
        <taxon>Neoptera</taxon>
        <taxon>Endopterygota</taxon>
        <taxon>Hymenoptera</taxon>
        <taxon>Apocrita</taxon>
        <taxon>Proctotrupomorpha</taxon>
        <taxon>Chalcidoidea</taxon>
        <taxon>Aphelinidae</taxon>
        <taxon>Aphelininae</taxon>
        <taxon>Eretmocerus</taxon>
    </lineage>
</organism>
<sequence length="461" mass="51985">MVHRTGVRKPTVDIPMDKIAYFFMFAVFIPADSTSGRLHSLDRMQRLEIICSNDSQYEILRSYENHTDFEFVSCRHNFDNHTEVYVAANSLDSFKEELRTHSIEFNVLNDNIAELAKNQTSRQKREIPNGFYDFGHFPSYNEIKSHLQQLAGIYGNFVHAFSIGKSFEGRDIMGIKIISGIKRKPILLIDGGIHAREWIAPTTALYAIEKFIKARIQGQFSPDIDIYIIPLLNPDGYEYSRSSSRARLWRKNRSNFGSTCLGADLNRNFDIGWGGAGASSNPCSSEFAGVYPFSEPENQALRDFFKSHGHLIKVYLNLHSYMTSILYPWGVQNLSSPYNSETLNKLSTEAAVAMETYRGTRYNFGSIRDVVKGGATGSSIDWSMATGTSYASFAFELPGKAYGFFAPASEIIPIGEESFKGFMVFARFVESISSALPSFIENSRIQEDVIPLKTNLSYPRP</sequence>
<evidence type="ECO:0000313" key="1">
    <source>
        <dbReference type="EMBL" id="KAJ8683314.1"/>
    </source>
</evidence>
<name>A0ACC2PL53_9HYME</name>
<dbReference type="EMBL" id="CM056741">
    <property type="protein sequence ID" value="KAJ8683314.1"/>
    <property type="molecule type" value="Genomic_DNA"/>
</dbReference>
<evidence type="ECO:0000313" key="2">
    <source>
        <dbReference type="Proteomes" id="UP001239111"/>
    </source>
</evidence>